<evidence type="ECO:0000313" key="6">
    <source>
        <dbReference type="EMBL" id="RIJ46260.1"/>
    </source>
</evidence>
<dbReference type="AlphaFoldDB" id="A0A399SR71"/>
<dbReference type="Proteomes" id="UP000265926">
    <property type="component" value="Unassembled WGS sequence"/>
</dbReference>
<reference evidence="6 7" key="1">
    <citation type="submission" date="2018-08" db="EMBL/GenBank/DDBJ databases">
        <title>Pallidiluteibacterium maritimus gen. nov., sp. nov., isolated from coastal sediment.</title>
        <authorList>
            <person name="Zhou L.Y."/>
        </authorList>
    </citation>
    <scope>NUCLEOTIDE SEQUENCE [LARGE SCALE GENOMIC DNA]</scope>
    <source>
        <strain evidence="6 7">XSD2</strain>
    </source>
</reference>
<gene>
    <name evidence="6" type="ORF">D1614_20020</name>
</gene>
<keyword evidence="2 5" id="KW-0812">Transmembrane</keyword>
<feature type="transmembrane region" description="Helical" evidence="5">
    <location>
        <begin position="6"/>
        <end position="32"/>
    </location>
</feature>
<organism evidence="6 7">
    <name type="scientific">Maribellus luteus</name>
    <dbReference type="NCBI Taxonomy" id="2305463"/>
    <lineage>
        <taxon>Bacteria</taxon>
        <taxon>Pseudomonadati</taxon>
        <taxon>Bacteroidota</taxon>
        <taxon>Bacteroidia</taxon>
        <taxon>Marinilabiliales</taxon>
        <taxon>Prolixibacteraceae</taxon>
        <taxon>Maribellus</taxon>
    </lineage>
</organism>
<evidence type="ECO:0000256" key="3">
    <source>
        <dbReference type="ARBA" id="ARBA00022989"/>
    </source>
</evidence>
<keyword evidence="1" id="KW-1003">Cell membrane</keyword>
<keyword evidence="3 5" id="KW-1133">Transmembrane helix</keyword>
<dbReference type="EMBL" id="QWGR01000016">
    <property type="protein sequence ID" value="RIJ46260.1"/>
    <property type="molecule type" value="Genomic_DNA"/>
</dbReference>
<proteinExistence type="predicted"/>
<accession>A0A399SR71</accession>
<dbReference type="RefSeq" id="WP_119439764.1">
    <property type="nucleotide sequence ID" value="NZ_QWGR01000016.1"/>
</dbReference>
<evidence type="ECO:0000256" key="2">
    <source>
        <dbReference type="ARBA" id="ARBA00022692"/>
    </source>
</evidence>
<dbReference type="OrthoDB" id="1120052at2"/>
<evidence type="ECO:0000256" key="4">
    <source>
        <dbReference type="ARBA" id="ARBA00023136"/>
    </source>
</evidence>
<keyword evidence="7" id="KW-1185">Reference proteome</keyword>
<protein>
    <submittedName>
        <fullName evidence="6">Uncharacterized protein</fullName>
    </submittedName>
</protein>
<evidence type="ECO:0000256" key="1">
    <source>
        <dbReference type="ARBA" id="ARBA00022475"/>
    </source>
</evidence>
<evidence type="ECO:0000256" key="5">
    <source>
        <dbReference type="SAM" id="Phobius"/>
    </source>
</evidence>
<name>A0A399SR71_9BACT</name>
<sequence>MENLHPFFLIGAVVVLLLMVLYFLPIGLWFTATVSGVRISFMELLLMRLRKTPVGVIVRALIVATEGGINLNGEQLEILFLSGGDVNNVVSGMVAAKRAGFPLSFENAVKADAQGLNILESVQEKMRETQKVQFE</sequence>
<dbReference type="InterPro" id="IPR022853">
    <property type="entry name" value="FloA"/>
</dbReference>
<keyword evidence="4 5" id="KW-0472">Membrane</keyword>
<dbReference type="Pfam" id="PF12127">
    <property type="entry name" value="FloA"/>
    <property type="match status" value="1"/>
</dbReference>
<comment type="caution">
    <text evidence="6">The sequence shown here is derived from an EMBL/GenBank/DDBJ whole genome shotgun (WGS) entry which is preliminary data.</text>
</comment>
<evidence type="ECO:0000313" key="7">
    <source>
        <dbReference type="Proteomes" id="UP000265926"/>
    </source>
</evidence>